<evidence type="ECO:0000256" key="5">
    <source>
        <dbReference type="SAM" id="Phobius"/>
    </source>
</evidence>
<evidence type="ECO:0000259" key="6">
    <source>
        <dbReference type="PROSITE" id="PS50240"/>
    </source>
</evidence>
<protein>
    <recommendedName>
        <fullName evidence="6">Peptidase S1 domain-containing protein</fullName>
    </recommendedName>
</protein>
<keyword evidence="5" id="KW-0472">Membrane</keyword>
<keyword evidence="1" id="KW-0645">Protease</keyword>
<dbReference type="Gene3D" id="2.40.10.10">
    <property type="entry name" value="Trypsin-like serine proteases"/>
    <property type="match status" value="2"/>
</dbReference>
<evidence type="ECO:0000256" key="3">
    <source>
        <dbReference type="ARBA" id="ARBA00022825"/>
    </source>
</evidence>
<reference evidence="7" key="2">
    <citation type="submission" date="2020-12" db="EMBL/GenBank/DDBJ databases">
        <authorList>
            <person name="Kanost M."/>
        </authorList>
    </citation>
    <scope>NUCLEOTIDE SEQUENCE</scope>
</reference>
<organism evidence="7 8">
    <name type="scientific">Manduca sexta</name>
    <name type="common">Tobacco hawkmoth</name>
    <name type="synonym">Tobacco hornworm</name>
    <dbReference type="NCBI Taxonomy" id="7130"/>
    <lineage>
        <taxon>Eukaryota</taxon>
        <taxon>Metazoa</taxon>
        <taxon>Ecdysozoa</taxon>
        <taxon>Arthropoda</taxon>
        <taxon>Hexapoda</taxon>
        <taxon>Insecta</taxon>
        <taxon>Pterygota</taxon>
        <taxon>Neoptera</taxon>
        <taxon>Endopterygota</taxon>
        <taxon>Lepidoptera</taxon>
        <taxon>Glossata</taxon>
        <taxon>Ditrysia</taxon>
        <taxon>Bombycoidea</taxon>
        <taxon>Sphingidae</taxon>
        <taxon>Sphinginae</taxon>
        <taxon>Sphingini</taxon>
        <taxon>Manduca</taxon>
    </lineage>
</organism>
<dbReference type="AlphaFoldDB" id="A0A922CKK1"/>
<evidence type="ECO:0000313" key="8">
    <source>
        <dbReference type="Proteomes" id="UP000791440"/>
    </source>
</evidence>
<dbReference type="InterPro" id="IPR009003">
    <property type="entry name" value="Peptidase_S1_PA"/>
</dbReference>
<dbReference type="PANTHER" id="PTHR24276">
    <property type="entry name" value="POLYSERASE-RELATED"/>
    <property type="match status" value="1"/>
</dbReference>
<dbReference type="InterPro" id="IPR050430">
    <property type="entry name" value="Peptidase_S1"/>
</dbReference>
<proteinExistence type="predicted"/>
<keyword evidence="2" id="KW-0378">Hydrolase</keyword>
<reference evidence="7" key="1">
    <citation type="journal article" date="2016" name="Insect Biochem. Mol. Biol.">
        <title>Multifaceted biological insights from a draft genome sequence of the tobacco hornworm moth, Manduca sexta.</title>
        <authorList>
            <person name="Kanost M.R."/>
            <person name="Arrese E.L."/>
            <person name="Cao X."/>
            <person name="Chen Y.R."/>
            <person name="Chellapilla S."/>
            <person name="Goldsmith M.R."/>
            <person name="Grosse-Wilde E."/>
            <person name="Heckel D.G."/>
            <person name="Herndon N."/>
            <person name="Jiang H."/>
            <person name="Papanicolaou A."/>
            <person name="Qu J."/>
            <person name="Soulages J.L."/>
            <person name="Vogel H."/>
            <person name="Walters J."/>
            <person name="Waterhouse R.M."/>
            <person name="Ahn S.J."/>
            <person name="Almeida F.C."/>
            <person name="An C."/>
            <person name="Aqrawi P."/>
            <person name="Bretschneider A."/>
            <person name="Bryant W.B."/>
            <person name="Bucks S."/>
            <person name="Chao H."/>
            <person name="Chevignon G."/>
            <person name="Christen J.M."/>
            <person name="Clarke D.F."/>
            <person name="Dittmer N.T."/>
            <person name="Ferguson L.C.F."/>
            <person name="Garavelou S."/>
            <person name="Gordon K.H.J."/>
            <person name="Gunaratna R.T."/>
            <person name="Han Y."/>
            <person name="Hauser F."/>
            <person name="He Y."/>
            <person name="Heidel-Fischer H."/>
            <person name="Hirsh A."/>
            <person name="Hu Y."/>
            <person name="Jiang H."/>
            <person name="Kalra D."/>
            <person name="Klinner C."/>
            <person name="Konig C."/>
            <person name="Kovar C."/>
            <person name="Kroll A.R."/>
            <person name="Kuwar S.S."/>
            <person name="Lee S.L."/>
            <person name="Lehman R."/>
            <person name="Li K."/>
            <person name="Li Z."/>
            <person name="Liang H."/>
            <person name="Lovelace S."/>
            <person name="Lu Z."/>
            <person name="Mansfield J.H."/>
            <person name="McCulloch K.J."/>
            <person name="Mathew T."/>
            <person name="Morton B."/>
            <person name="Muzny D.M."/>
            <person name="Neunemann D."/>
            <person name="Ongeri F."/>
            <person name="Pauchet Y."/>
            <person name="Pu L.L."/>
            <person name="Pyrousis I."/>
            <person name="Rao X.J."/>
            <person name="Redding A."/>
            <person name="Roesel C."/>
            <person name="Sanchez-Gracia A."/>
            <person name="Schaack S."/>
            <person name="Shukla A."/>
            <person name="Tetreau G."/>
            <person name="Wang Y."/>
            <person name="Xiong G.H."/>
            <person name="Traut W."/>
            <person name="Walsh T.K."/>
            <person name="Worley K.C."/>
            <person name="Wu D."/>
            <person name="Wu W."/>
            <person name="Wu Y.Q."/>
            <person name="Zhang X."/>
            <person name="Zou Z."/>
            <person name="Zucker H."/>
            <person name="Briscoe A.D."/>
            <person name="Burmester T."/>
            <person name="Clem R.J."/>
            <person name="Feyereisen R."/>
            <person name="Grimmelikhuijzen C.J.P."/>
            <person name="Hamodrakas S.J."/>
            <person name="Hansson B.S."/>
            <person name="Huguet E."/>
            <person name="Jermiin L.S."/>
            <person name="Lan Q."/>
            <person name="Lehman H.K."/>
            <person name="Lorenzen M."/>
            <person name="Merzendorfer H."/>
            <person name="Michalopoulos I."/>
            <person name="Morton D.B."/>
            <person name="Muthukrishnan S."/>
            <person name="Oakeshott J.G."/>
            <person name="Palmer W."/>
            <person name="Park Y."/>
            <person name="Passarelli A.L."/>
            <person name="Rozas J."/>
            <person name="Schwartz L.M."/>
            <person name="Smith W."/>
            <person name="Southgate A."/>
            <person name="Vilcinskas A."/>
            <person name="Vogt R."/>
            <person name="Wang P."/>
            <person name="Werren J."/>
            <person name="Yu X.Q."/>
            <person name="Zhou J.J."/>
            <person name="Brown S.J."/>
            <person name="Scherer S.E."/>
            <person name="Richards S."/>
            <person name="Blissard G.W."/>
        </authorList>
    </citation>
    <scope>NUCLEOTIDE SEQUENCE</scope>
</reference>
<dbReference type="SUPFAM" id="SSF50494">
    <property type="entry name" value="Trypsin-like serine proteases"/>
    <property type="match status" value="1"/>
</dbReference>
<feature type="transmembrane region" description="Helical" evidence="5">
    <location>
        <begin position="6"/>
        <end position="26"/>
    </location>
</feature>
<evidence type="ECO:0000256" key="1">
    <source>
        <dbReference type="ARBA" id="ARBA00022670"/>
    </source>
</evidence>
<dbReference type="SMART" id="SM00020">
    <property type="entry name" value="Tryp_SPc"/>
    <property type="match status" value="1"/>
</dbReference>
<dbReference type="PROSITE" id="PS50240">
    <property type="entry name" value="TRYPSIN_DOM"/>
    <property type="match status" value="1"/>
</dbReference>
<feature type="domain" description="Peptidase S1" evidence="6">
    <location>
        <begin position="106"/>
        <end position="336"/>
    </location>
</feature>
<dbReference type="Pfam" id="PF00089">
    <property type="entry name" value="Trypsin"/>
    <property type="match status" value="1"/>
</dbReference>
<sequence>MLYIYLPLNLLAMYRLLIVFFVINLISCQDYSAIDYYSVESYEGDIFNEVFNSSTKEKPKRIKLIKNVTSKELKDLENKMAATRCNHQVFTISEESNEDQNILIGYPFSVSIQRKGAHYATGALVNKRWILSSASEFYNVRETIKLFRVRLGSVDCKRGGSLKPIKHFEIHPSYVYRKPSFDLCLLRMAALVHYSQVVQPIKLSKVTAKVISAKFMTTYWPRIVIKGKVLPKYAKERLKQSSMRVSTQKMIPWDECSVMVAAANETLDESSLCLKSIARHHSACMPDVGAPVIANDGLWGVTSGWTAANCTASLSPTIFTRISSAAVRSWLDAHPADV</sequence>
<keyword evidence="3" id="KW-0720">Serine protease</keyword>
<dbReference type="GO" id="GO:0006508">
    <property type="term" value="P:proteolysis"/>
    <property type="evidence" value="ECO:0007669"/>
    <property type="project" value="UniProtKB-KW"/>
</dbReference>
<dbReference type="EMBL" id="JH668376">
    <property type="protein sequence ID" value="KAG6449662.1"/>
    <property type="molecule type" value="Genomic_DNA"/>
</dbReference>
<evidence type="ECO:0000313" key="7">
    <source>
        <dbReference type="EMBL" id="KAG6449662.1"/>
    </source>
</evidence>
<keyword evidence="5" id="KW-1133">Transmembrane helix</keyword>
<keyword evidence="4" id="KW-1015">Disulfide bond</keyword>
<dbReference type="PANTHER" id="PTHR24276:SF98">
    <property type="entry name" value="FI18310P1-RELATED"/>
    <property type="match status" value="1"/>
</dbReference>
<dbReference type="Proteomes" id="UP000791440">
    <property type="component" value="Unassembled WGS sequence"/>
</dbReference>
<keyword evidence="5" id="KW-0812">Transmembrane</keyword>
<dbReference type="InterPro" id="IPR001254">
    <property type="entry name" value="Trypsin_dom"/>
</dbReference>
<dbReference type="InterPro" id="IPR043504">
    <property type="entry name" value="Peptidase_S1_PA_chymotrypsin"/>
</dbReference>
<dbReference type="GO" id="GO:0004252">
    <property type="term" value="F:serine-type endopeptidase activity"/>
    <property type="evidence" value="ECO:0007669"/>
    <property type="project" value="InterPro"/>
</dbReference>
<gene>
    <name evidence="7" type="ORF">O3G_MSEX006142</name>
</gene>
<name>A0A922CKK1_MANSE</name>
<evidence type="ECO:0000256" key="4">
    <source>
        <dbReference type="ARBA" id="ARBA00023157"/>
    </source>
</evidence>
<comment type="caution">
    <text evidence="7">The sequence shown here is derived from an EMBL/GenBank/DDBJ whole genome shotgun (WGS) entry which is preliminary data.</text>
</comment>
<accession>A0A922CKK1</accession>
<keyword evidence="8" id="KW-1185">Reference proteome</keyword>
<evidence type="ECO:0000256" key="2">
    <source>
        <dbReference type="ARBA" id="ARBA00022801"/>
    </source>
</evidence>